<keyword evidence="5" id="KW-1185">Reference proteome</keyword>
<dbReference type="PANTHER" id="PTHR35936">
    <property type="entry name" value="MEMBRANE-BOUND LYTIC MUREIN TRANSGLYCOSYLASE F"/>
    <property type="match status" value="1"/>
</dbReference>
<dbReference type="STRING" id="1513793.SAMN06296036_10325"/>
<accession>A0A1Y6BG35</accession>
<dbReference type="SUPFAM" id="SSF53850">
    <property type="entry name" value="Periplasmic binding protein-like II"/>
    <property type="match status" value="1"/>
</dbReference>
<dbReference type="PANTHER" id="PTHR35936:SF25">
    <property type="entry name" value="ABC TRANSPORTER SUBSTRATE-BINDING PROTEIN"/>
    <property type="match status" value="1"/>
</dbReference>
<evidence type="ECO:0000259" key="3">
    <source>
        <dbReference type="SMART" id="SM00062"/>
    </source>
</evidence>
<dbReference type="RefSeq" id="WP_132316335.1">
    <property type="nucleotide sequence ID" value="NZ_FWZT01000003.1"/>
</dbReference>
<dbReference type="InterPro" id="IPR001638">
    <property type="entry name" value="Solute-binding_3/MltF_N"/>
</dbReference>
<dbReference type="AlphaFoldDB" id="A0A1Y6BG35"/>
<feature type="chain" id="PRO_5012011950" evidence="2">
    <location>
        <begin position="33"/>
        <end position="261"/>
    </location>
</feature>
<name>A0A1Y6BG35_9BACT</name>
<evidence type="ECO:0000256" key="2">
    <source>
        <dbReference type="SAM" id="SignalP"/>
    </source>
</evidence>
<dbReference type="Pfam" id="PF00497">
    <property type="entry name" value="SBP_bac_3"/>
    <property type="match status" value="1"/>
</dbReference>
<evidence type="ECO:0000313" key="4">
    <source>
        <dbReference type="EMBL" id="SME99718.1"/>
    </source>
</evidence>
<dbReference type="Proteomes" id="UP000192907">
    <property type="component" value="Unassembled WGS sequence"/>
</dbReference>
<dbReference type="EMBL" id="FWZT01000003">
    <property type="protein sequence ID" value="SME99718.1"/>
    <property type="molecule type" value="Genomic_DNA"/>
</dbReference>
<protein>
    <submittedName>
        <fullName evidence="4">Amino acid ABC transporter substrate-binding protein, PAAT family</fullName>
    </submittedName>
</protein>
<feature type="domain" description="Solute-binding protein family 3/N-terminal" evidence="3">
    <location>
        <begin position="36"/>
        <end position="259"/>
    </location>
</feature>
<keyword evidence="1 2" id="KW-0732">Signal</keyword>
<feature type="signal peptide" evidence="2">
    <location>
        <begin position="1"/>
        <end position="32"/>
    </location>
</feature>
<organism evidence="4 5">
    <name type="scientific">Pseudobacteriovorax antillogorgiicola</name>
    <dbReference type="NCBI Taxonomy" id="1513793"/>
    <lineage>
        <taxon>Bacteria</taxon>
        <taxon>Pseudomonadati</taxon>
        <taxon>Bdellovibrionota</taxon>
        <taxon>Oligoflexia</taxon>
        <taxon>Oligoflexales</taxon>
        <taxon>Pseudobacteriovoracaceae</taxon>
        <taxon>Pseudobacteriovorax</taxon>
    </lineage>
</organism>
<evidence type="ECO:0000256" key="1">
    <source>
        <dbReference type="ARBA" id="ARBA00022729"/>
    </source>
</evidence>
<dbReference type="OrthoDB" id="5297654at2"/>
<reference evidence="5" key="1">
    <citation type="submission" date="2017-04" db="EMBL/GenBank/DDBJ databases">
        <authorList>
            <person name="Varghese N."/>
            <person name="Submissions S."/>
        </authorList>
    </citation>
    <scope>NUCLEOTIDE SEQUENCE [LARGE SCALE GENOMIC DNA]</scope>
    <source>
        <strain evidence="5">RKEM611</strain>
    </source>
</reference>
<proteinExistence type="predicted"/>
<dbReference type="SMART" id="SM00062">
    <property type="entry name" value="PBPb"/>
    <property type="match status" value="1"/>
</dbReference>
<sequence length="261" mass="29797">MEYLASFLDHLPCRTKALGLVICLLWVGAAEAQDQELRLVTTNWAPYMADNIPEQGFLGKIVLTAFQKAGYQAKIEYLDWSRAIKLTEKGKRDVLVAAYYTKEREEDFLYSQPFFRVNTFFVAKKGLGRSKWKDLKDLTPYKIGVSKGYATSEEFDRASFLQKRVALDPSKNLEVLHRGRVDLIVMAEGVLEYEIDRNQSLKQGDFKYLKPPVKVNDLFLLAPKAKPHSKKILEAFDEALAGMRKSGEYAAILKEFKVPTQ</sequence>
<evidence type="ECO:0000313" key="5">
    <source>
        <dbReference type="Proteomes" id="UP000192907"/>
    </source>
</evidence>
<dbReference type="Gene3D" id="3.40.190.10">
    <property type="entry name" value="Periplasmic binding protein-like II"/>
    <property type="match status" value="2"/>
</dbReference>
<gene>
    <name evidence="4" type="ORF">SAMN06296036_10325</name>
</gene>